<keyword evidence="3 9" id="KW-0728">SH3 domain</keyword>
<name>A0A139A4E8_GONPJ</name>
<evidence type="ECO:0000313" key="12">
    <source>
        <dbReference type="EMBL" id="KXS11594.1"/>
    </source>
</evidence>
<evidence type="ECO:0000256" key="2">
    <source>
        <dbReference type="ARBA" id="ARBA00009739"/>
    </source>
</evidence>
<evidence type="ECO:0000256" key="1">
    <source>
        <dbReference type="ARBA" id="ARBA00004651"/>
    </source>
</evidence>
<dbReference type="InterPro" id="IPR001452">
    <property type="entry name" value="SH3_domain"/>
</dbReference>
<feature type="transmembrane region" description="Helical" evidence="10">
    <location>
        <begin position="112"/>
        <end position="132"/>
    </location>
</feature>
<keyword evidence="4" id="KW-1003">Cell membrane</keyword>
<dbReference type="OrthoDB" id="5983572at2759"/>
<evidence type="ECO:0000256" key="4">
    <source>
        <dbReference type="ARBA" id="ARBA00022475"/>
    </source>
</evidence>
<dbReference type="STRING" id="1344416.A0A139A4E8"/>
<sequence>MSLNVSALTSHTGHLVSLGLICLGWLIYFISLCVLQSNINAAVGLTAGSKTLGLLWFFLFFWAASAVGIAYTIASGTVKSYRLLIVAFLAINFVFLVDTINGNVYGTSSQQGVASGGFLLAFGFLAWLFIFGSEDDTPIAHLSASVKVGNMPGMPAMPAMPTMPSASFSFGKRNGSNPGPNAGGVPNQGQGYAMPLGSRDAVNNAASPYPTSPDTSAYPATPTLAGGPPALQPAPEYNKKATALYQYEANLSDPNEISFRKGEILEIGDSSGKWWQARRTLPDGTYQYGIAPSNYLQLVSSRGTCS</sequence>
<protein>
    <recommendedName>
        <fullName evidence="11">SH3 domain-containing protein</fullName>
    </recommendedName>
</protein>
<evidence type="ECO:0000256" key="7">
    <source>
        <dbReference type="ARBA" id="ARBA00023016"/>
    </source>
</evidence>
<feature type="domain" description="SH3" evidence="11">
    <location>
        <begin position="236"/>
        <end position="301"/>
    </location>
</feature>
<feature type="transmembrane region" description="Helical" evidence="10">
    <location>
        <begin position="12"/>
        <end position="34"/>
    </location>
</feature>
<dbReference type="InterPro" id="IPR035522">
    <property type="entry name" value="Sho1_SH3"/>
</dbReference>
<organism evidence="12 13">
    <name type="scientific">Gonapodya prolifera (strain JEL478)</name>
    <name type="common">Monoblepharis prolifera</name>
    <dbReference type="NCBI Taxonomy" id="1344416"/>
    <lineage>
        <taxon>Eukaryota</taxon>
        <taxon>Fungi</taxon>
        <taxon>Fungi incertae sedis</taxon>
        <taxon>Chytridiomycota</taxon>
        <taxon>Chytridiomycota incertae sedis</taxon>
        <taxon>Monoblepharidomycetes</taxon>
        <taxon>Monoblepharidales</taxon>
        <taxon>Gonapodyaceae</taxon>
        <taxon>Gonapodya</taxon>
    </lineage>
</organism>
<dbReference type="GO" id="GO:0005886">
    <property type="term" value="C:plasma membrane"/>
    <property type="evidence" value="ECO:0007669"/>
    <property type="project" value="UniProtKB-SubCell"/>
</dbReference>
<reference evidence="12 13" key="1">
    <citation type="journal article" date="2015" name="Genome Biol. Evol.">
        <title>Phylogenomic analyses indicate that early fungi evolved digesting cell walls of algal ancestors of land plants.</title>
        <authorList>
            <person name="Chang Y."/>
            <person name="Wang S."/>
            <person name="Sekimoto S."/>
            <person name="Aerts A.L."/>
            <person name="Choi C."/>
            <person name="Clum A."/>
            <person name="LaButti K.M."/>
            <person name="Lindquist E.A."/>
            <person name="Yee Ngan C."/>
            <person name="Ohm R.A."/>
            <person name="Salamov A.A."/>
            <person name="Grigoriev I.V."/>
            <person name="Spatafora J.W."/>
            <person name="Berbee M.L."/>
        </authorList>
    </citation>
    <scope>NUCLEOTIDE SEQUENCE [LARGE SCALE GENOMIC DNA]</scope>
    <source>
        <strain evidence="12 13">JEL478</strain>
    </source>
</reference>
<keyword evidence="13" id="KW-1185">Reference proteome</keyword>
<evidence type="ECO:0000313" key="13">
    <source>
        <dbReference type="Proteomes" id="UP000070544"/>
    </source>
</evidence>
<dbReference type="InterPro" id="IPR036028">
    <property type="entry name" value="SH3-like_dom_sf"/>
</dbReference>
<keyword evidence="8 10" id="KW-0472">Membrane</keyword>
<dbReference type="AlphaFoldDB" id="A0A139A4E8"/>
<dbReference type="Proteomes" id="UP000070544">
    <property type="component" value="Unassembled WGS sequence"/>
</dbReference>
<comment type="similarity">
    <text evidence="2">Belongs to the SHO1 family.</text>
</comment>
<gene>
    <name evidence="12" type="ORF">M427DRAFT_60457</name>
</gene>
<evidence type="ECO:0000256" key="3">
    <source>
        <dbReference type="ARBA" id="ARBA00022443"/>
    </source>
</evidence>
<proteinExistence type="inferred from homology"/>
<evidence type="ECO:0000256" key="6">
    <source>
        <dbReference type="ARBA" id="ARBA00022989"/>
    </source>
</evidence>
<comment type="subcellular location">
    <subcellularLocation>
        <location evidence="1">Cell membrane</location>
        <topology evidence="1">Multi-pass membrane protein</topology>
    </subcellularLocation>
</comment>
<evidence type="ECO:0000256" key="5">
    <source>
        <dbReference type="ARBA" id="ARBA00022692"/>
    </source>
</evidence>
<keyword evidence="5 10" id="KW-0812">Transmembrane</keyword>
<dbReference type="SUPFAM" id="SSF50044">
    <property type="entry name" value="SH3-domain"/>
    <property type="match status" value="1"/>
</dbReference>
<keyword evidence="6 10" id="KW-1133">Transmembrane helix</keyword>
<dbReference type="Gene3D" id="2.30.30.40">
    <property type="entry name" value="SH3 Domains"/>
    <property type="match status" value="1"/>
</dbReference>
<dbReference type="EMBL" id="KQ965799">
    <property type="protein sequence ID" value="KXS11594.1"/>
    <property type="molecule type" value="Genomic_DNA"/>
</dbReference>
<dbReference type="PROSITE" id="PS50002">
    <property type="entry name" value="SH3"/>
    <property type="match status" value="1"/>
</dbReference>
<evidence type="ECO:0000256" key="10">
    <source>
        <dbReference type="SAM" id="Phobius"/>
    </source>
</evidence>
<dbReference type="OMA" id="WIVIYEL"/>
<accession>A0A139A4E8</accession>
<dbReference type="SMART" id="SM00326">
    <property type="entry name" value="SH3"/>
    <property type="match status" value="1"/>
</dbReference>
<feature type="transmembrane region" description="Helical" evidence="10">
    <location>
        <begin position="54"/>
        <end position="74"/>
    </location>
</feature>
<evidence type="ECO:0000256" key="8">
    <source>
        <dbReference type="ARBA" id="ARBA00023136"/>
    </source>
</evidence>
<keyword evidence="7" id="KW-0346">Stress response</keyword>
<dbReference type="Pfam" id="PF00018">
    <property type="entry name" value="SH3_1"/>
    <property type="match status" value="1"/>
</dbReference>
<evidence type="ECO:0000256" key="9">
    <source>
        <dbReference type="PROSITE-ProRule" id="PRU00192"/>
    </source>
</evidence>
<dbReference type="PRINTS" id="PR00452">
    <property type="entry name" value="SH3DOMAIN"/>
</dbReference>
<dbReference type="CDD" id="cd11855">
    <property type="entry name" value="SH3_Sho1p"/>
    <property type="match status" value="1"/>
</dbReference>
<feature type="transmembrane region" description="Helical" evidence="10">
    <location>
        <begin position="80"/>
        <end position="100"/>
    </location>
</feature>
<evidence type="ECO:0000259" key="11">
    <source>
        <dbReference type="PROSITE" id="PS50002"/>
    </source>
</evidence>